<dbReference type="InterPro" id="IPR002625">
    <property type="entry name" value="Smr_dom"/>
</dbReference>
<evidence type="ECO:0000313" key="4">
    <source>
        <dbReference type="Proteomes" id="UP000018888"/>
    </source>
</evidence>
<dbReference type="AlphaFoldDB" id="A0A2P4QN78"/>
<gene>
    <name evidence="3" type="ORF">GLOIN_2v1530038</name>
</gene>
<feature type="domain" description="Smr" evidence="2">
    <location>
        <begin position="13"/>
        <end position="95"/>
    </location>
</feature>
<dbReference type="Gene3D" id="3.30.1370.110">
    <property type="match status" value="1"/>
</dbReference>
<reference evidence="3 4" key="1">
    <citation type="journal article" date="2013" name="Proc. Natl. Acad. Sci. U.S.A.">
        <title>Genome of an arbuscular mycorrhizal fungus provides insight into the oldest plant symbiosis.</title>
        <authorList>
            <person name="Tisserant E."/>
            <person name="Malbreil M."/>
            <person name="Kuo A."/>
            <person name="Kohler A."/>
            <person name="Symeonidi A."/>
            <person name="Balestrini R."/>
            <person name="Charron P."/>
            <person name="Duensing N."/>
            <person name="Frei Dit Frey N."/>
            <person name="Gianinazzi-Pearson V."/>
            <person name="Gilbert L.B."/>
            <person name="Handa Y."/>
            <person name="Herr J.R."/>
            <person name="Hijri M."/>
            <person name="Koul R."/>
            <person name="Kawaguchi M."/>
            <person name="Krajinski F."/>
            <person name="Lammers P.J."/>
            <person name="Masclaux F.G."/>
            <person name="Murat C."/>
            <person name="Morin E."/>
            <person name="Ndikumana S."/>
            <person name="Pagni M."/>
            <person name="Petitpierre D."/>
            <person name="Requena N."/>
            <person name="Rosikiewicz P."/>
            <person name="Riley R."/>
            <person name="Saito K."/>
            <person name="San Clemente H."/>
            <person name="Shapiro H."/>
            <person name="van Tuinen D."/>
            <person name="Becard G."/>
            <person name="Bonfante P."/>
            <person name="Paszkowski U."/>
            <person name="Shachar-Hill Y.Y."/>
            <person name="Tuskan G.A."/>
            <person name="Young P.W."/>
            <person name="Sanders I.R."/>
            <person name="Henrissat B."/>
            <person name="Rensing S.A."/>
            <person name="Grigoriev I.V."/>
            <person name="Corradi N."/>
            <person name="Roux C."/>
            <person name="Martin F."/>
        </authorList>
    </citation>
    <scope>NUCLEOTIDE SEQUENCE [LARGE SCALE GENOMIC DNA]</scope>
    <source>
        <strain evidence="3 4">DAOM 197198</strain>
    </source>
</reference>
<dbReference type="InterPro" id="IPR036063">
    <property type="entry name" value="Smr_dom_sf"/>
</dbReference>
<dbReference type="SUPFAM" id="SSF160443">
    <property type="entry name" value="SMR domain-like"/>
    <property type="match status" value="1"/>
</dbReference>
<keyword evidence="1" id="KW-0472">Membrane</keyword>
<accession>A0A2P4QN78</accession>
<reference evidence="3 4" key="2">
    <citation type="journal article" date="2018" name="New Phytol.">
        <title>High intraspecific genome diversity in the model arbuscular mycorrhizal symbiont Rhizophagus irregularis.</title>
        <authorList>
            <person name="Chen E.C.H."/>
            <person name="Morin E."/>
            <person name="Beaudet D."/>
            <person name="Noel J."/>
            <person name="Yildirir G."/>
            <person name="Ndikumana S."/>
            <person name="Charron P."/>
            <person name="St-Onge C."/>
            <person name="Giorgi J."/>
            <person name="Kruger M."/>
            <person name="Marton T."/>
            <person name="Ropars J."/>
            <person name="Grigoriev I.V."/>
            <person name="Hainaut M."/>
            <person name="Henrissat B."/>
            <person name="Roux C."/>
            <person name="Martin F."/>
            <person name="Corradi N."/>
        </authorList>
    </citation>
    <scope>NUCLEOTIDE SEQUENCE [LARGE SCALE GENOMIC DNA]</scope>
    <source>
        <strain evidence="3 4">DAOM 197198</strain>
    </source>
</reference>
<dbReference type="PROSITE" id="PS50828">
    <property type="entry name" value="SMR"/>
    <property type="match status" value="1"/>
</dbReference>
<name>A0A2P4QN78_RHIID</name>
<dbReference type="Proteomes" id="UP000018888">
    <property type="component" value="Unassembled WGS sequence"/>
</dbReference>
<keyword evidence="1" id="KW-0812">Transmembrane</keyword>
<protein>
    <recommendedName>
        <fullName evidence="2">Smr domain-containing protein</fullName>
    </recommendedName>
</protein>
<keyword evidence="1" id="KW-1133">Transmembrane helix</keyword>
<evidence type="ECO:0000259" key="2">
    <source>
        <dbReference type="PROSITE" id="PS50828"/>
    </source>
</evidence>
<dbReference type="Pfam" id="PF01713">
    <property type="entry name" value="Smr"/>
    <property type="match status" value="1"/>
</dbReference>
<comment type="caution">
    <text evidence="3">The sequence shown here is derived from an EMBL/GenBank/DDBJ whole genome shotgun (WGS) entry which is preliminary data.</text>
</comment>
<evidence type="ECO:0000313" key="3">
    <source>
        <dbReference type="EMBL" id="POG79096.1"/>
    </source>
</evidence>
<evidence type="ECO:0000256" key="1">
    <source>
        <dbReference type="SAM" id="Phobius"/>
    </source>
</evidence>
<sequence>MTDCYYPVREVEIDLLYLTSEQAKDVVIQTIRNCHSNKVPHVKFITGRVNHINANGERGVIYEAFPSWMTDSKVKYFIEHCKKHDGYYLVYIYLTPNPLFIRKLIIEHLLRSGCFLLILILLLVFYMRSVYNQIPI</sequence>
<dbReference type="VEuPathDB" id="FungiDB:RhiirFUN_013863"/>
<keyword evidence="4" id="KW-1185">Reference proteome</keyword>
<feature type="transmembrane region" description="Helical" evidence="1">
    <location>
        <begin position="109"/>
        <end position="127"/>
    </location>
</feature>
<dbReference type="EMBL" id="AUPC02000027">
    <property type="protein sequence ID" value="POG79096.1"/>
    <property type="molecule type" value="Genomic_DNA"/>
</dbReference>
<proteinExistence type="predicted"/>
<organism evidence="3 4">
    <name type="scientific">Rhizophagus irregularis (strain DAOM 181602 / DAOM 197198 / MUCL 43194)</name>
    <name type="common">Arbuscular mycorrhizal fungus</name>
    <name type="synonym">Glomus intraradices</name>
    <dbReference type="NCBI Taxonomy" id="747089"/>
    <lineage>
        <taxon>Eukaryota</taxon>
        <taxon>Fungi</taxon>
        <taxon>Fungi incertae sedis</taxon>
        <taxon>Mucoromycota</taxon>
        <taxon>Glomeromycotina</taxon>
        <taxon>Glomeromycetes</taxon>
        <taxon>Glomerales</taxon>
        <taxon>Glomeraceae</taxon>
        <taxon>Rhizophagus</taxon>
    </lineage>
</organism>